<keyword evidence="2" id="KW-1185">Reference proteome</keyword>
<accession>A0AAV6U8D4</accession>
<gene>
    <name evidence="1" type="ORF">JTE90_017423</name>
</gene>
<evidence type="ECO:0000313" key="1">
    <source>
        <dbReference type="EMBL" id="KAG8179891.1"/>
    </source>
</evidence>
<dbReference type="AlphaFoldDB" id="A0AAV6U8D4"/>
<dbReference type="Proteomes" id="UP000827092">
    <property type="component" value="Unassembled WGS sequence"/>
</dbReference>
<reference evidence="1 2" key="1">
    <citation type="journal article" date="2022" name="Nat. Ecol. Evol.">
        <title>A masculinizing supergene underlies an exaggerated male reproductive morph in a spider.</title>
        <authorList>
            <person name="Hendrickx F."/>
            <person name="De Corte Z."/>
            <person name="Sonet G."/>
            <person name="Van Belleghem S.M."/>
            <person name="Kostlbacher S."/>
            <person name="Vangestel C."/>
        </authorList>
    </citation>
    <scope>NUCLEOTIDE SEQUENCE [LARGE SCALE GENOMIC DNA]</scope>
    <source>
        <strain evidence="1">W744_W776</strain>
    </source>
</reference>
<comment type="caution">
    <text evidence="1">The sequence shown here is derived from an EMBL/GenBank/DDBJ whole genome shotgun (WGS) entry which is preliminary data.</text>
</comment>
<evidence type="ECO:0000313" key="2">
    <source>
        <dbReference type="Proteomes" id="UP000827092"/>
    </source>
</evidence>
<sequence>MKVLSWGFISGETSWSKSRVSYTTIFPGVEPQFQHGGGRNKFPTLHRRWKDRLRLRLTLDLVRGLARM</sequence>
<proteinExistence type="predicted"/>
<name>A0AAV6U8D4_9ARAC</name>
<protein>
    <submittedName>
        <fullName evidence="1">Uncharacterized protein</fullName>
    </submittedName>
</protein>
<dbReference type="EMBL" id="JAFNEN010000598">
    <property type="protein sequence ID" value="KAG8179891.1"/>
    <property type="molecule type" value="Genomic_DNA"/>
</dbReference>
<organism evidence="1 2">
    <name type="scientific">Oedothorax gibbosus</name>
    <dbReference type="NCBI Taxonomy" id="931172"/>
    <lineage>
        <taxon>Eukaryota</taxon>
        <taxon>Metazoa</taxon>
        <taxon>Ecdysozoa</taxon>
        <taxon>Arthropoda</taxon>
        <taxon>Chelicerata</taxon>
        <taxon>Arachnida</taxon>
        <taxon>Araneae</taxon>
        <taxon>Araneomorphae</taxon>
        <taxon>Entelegynae</taxon>
        <taxon>Araneoidea</taxon>
        <taxon>Linyphiidae</taxon>
        <taxon>Erigoninae</taxon>
        <taxon>Oedothorax</taxon>
    </lineage>
</organism>